<dbReference type="GO" id="GO:0005509">
    <property type="term" value="F:calcium ion binding"/>
    <property type="evidence" value="ECO:0007669"/>
    <property type="project" value="InterPro"/>
</dbReference>
<evidence type="ECO:0000256" key="4">
    <source>
        <dbReference type="RuleBase" id="RU003540"/>
    </source>
</evidence>
<organism evidence="5 6">
    <name type="scientific">Trichostrongylus colubriformis</name>
    <name type="common">Black scour worm</name>
    <dbReference type="NCBI Taxonomy" id="6319"/>
    <lineage>
        <taxon>Eukaryota</taxon>
        <taxon>Metazoa</taxon>
        <taxon>Ecdysozoa</taxon>
        <taxon>Nematoda</taxon>
        <taxon>Chromadorea</taxon>
        <taxon>Rhabditida</taxon>
        <taxon>Rhabditina</taxon>
        <taxon>Rhabditomorpha</taxon>
        <taxon>Strongyloidea</taxon>
        <taxon>Trichostrongylidae</taxon>
        <taxon>Trichostrongylus</taxon>
    </lineage>
</organism>
<dbReference type="FunFam" id="1.10.220.10:FF:000026">
    <property type="entry name" value="Annexin"/>
    <property type="match status" value="1"/>
</dbReference>
<sequence length="239" mass="27379">MHTPTKRDVLDLQKALKGFGTNERVLIEILASRSNDEIRAIRNTFYTTFDKSLEEAIWADTSGDFRRMLVLLIQGTRDEYGIPQYRKAVQDAQRLMRASDKKSGQDKFDAYKVLATASPSHLAYVYTELETMSGYSIEKTIDREFSGDMKNLLLALVMVSQSKPKFFAHQIHNAIKGLGVRDKDLIRVLVSRSEVDLATIQMEYERLFKKSLEQVIREECKGAYRDALLSIVKGNKSHY</sequence>
<dbReference type="InterPro" id="IPR018502">
    <property type="entry name" value="Annexin_repeat"/>
</dbReference>
<evidence type="ECO:0000256" key="2">
    <source>
        <dbReference type="ARBA" id="ARBA00022737"/>
    </source>
</evidence>
<dbReference type="GO" id="GO:0001786">
    <property type="term" value="F:phosphatidylserine binding"/>
    <property type="evidence" value="ECO:0007669"/>
    <property type="project" value="TreeGrafter"/>
</dbReference>
<comment type="caution">
    <text evidence="5">The sequence shown here is derived from an EMBL/GenBank/DDBJ whole genome shotgun (WGS) entry which is preliminary data.</text>
</comment>
<proteinExistence type="inferred from homology"/>
<dbReference type="Gene3D" id="1.10.220.10">
    <property type="entry name" value="Annexin"/>
    <property type="match status" value="3"/>
</dbReference>
<dbReference type="Proteomes" id="UP001331761">
    <property type="component" value="Unassembled WGS sequence"/>
</dbReference>
<keyword evidence="4" id="KW-0106">Calcium</keyword>
<comment type="domain">
    <text evidence="4">A pair of annexin repeats may form one binding site for calcium and phospholipid.</text>
</comment>
<dbReference type="GO" id="GO:0043395">
    <property type="term" value="F:heparan sulfate proteoglycan binding"/>
    <property type="evidence" value="ECO:0007669"/>
    <property type="project" value="TreeGrafter"/>
</dbReference>
<dbReference type="InterPro" id="IPR018252">
    <property type="entry name" value="Annexin_repeat_CS"/>
</dbReference>
<evidence type="ECO:0000256" key="3">
    <source>
        <dbReference type="ARBA" id="ARBA00023216"/>
    </source>
</evidence>
<evidence type="ECO:0000256" key="1">
    <source>
        <dbReference type="ARBA" id="ARBA00007831"/>
    </source>
</evidence>
<comment type="similarity">
    <text evidence="1 4">Belongs to the annexin family.</text>
</comment>
<dbReference type="EMBL" id="WIXE01019337">
    <property type="protein sequence ID" value="KAK5970111.1"/>
    <property type="molecule type" value="Genomic_DNA"/>
</dbReference>
<dbReference type="PANTHER" id="PTHR10502">
    <property type="entry name" value="ANNEXIN"/>
    <property type="match status" value="1"/>
</dbReference>
<dbReference type="GO" id="GO:0005737">
    <property type="term" value="C:cytoplasm"/>
    <property type="evidence" value="ECO:0007669"/>
    <property type="project" value="TreeGrafter"/>
</dbReference>
<dbReference type="GO" id="GO:0012506">
    <property type="term" value="C:vesicle membrane"/>
    <property type="evidence" value="ECO:0007669"/>
    <property type="project" value="TreeGrafter"/>
</dbReference>
<name>A0AAN8IEB1_TRICO</name>
<evidence type="ECO:0000313" key="5">
    <source>
        <dbReference type="EMBL" id="KAK5970111.1"/>
    </source>
</evidence>
<keyword evidence="3 4" id="KW-0041">Annexin</keyword>
<protein>
    <recommendedName>
        <fullName evidence="4">Annexin</fullName>
    </recommendedName>
</protein>
<keyword evidence="6" id="KW-1185">Reference proteome</keyword>
<dbReference type="SUPFAM" id="SSF47874">
    <property type="entry name" value="Annexin"/>
    <property type="match status" value="1"/>
</dbReference>
<dbReference type="PROSITE" id="PS00223">
    <property type="entry name" value="ANNEXIN_1"/>
    <property type="match status" value="2"/>
</dbReference>
<gene>
    <name evidence="5" type="ORF">GCK32_014685</name>
</gene>
<dbReference type="PRINTS" id="PR00196">
    <property type="entry name" value="ANNEXIN"/>
</dbReference>
<evidence type="ECO:0000313" key="6">
    <source>
        <dbReference type="Proteomes" id="UP001331761"/>
    </source>
</evidence>
<keyword evidence="2 4" id="KW-0677">Repeat</keyword>
<dbReference type="SMART" id="SM00335">
    <property type="entry name" value="ANX"/>
    <property type="match status" value="3"/>
</dbReference>
<keyword evidence="4" id="KW-0111">Calcium/phospholipid-binding</keyword>
<reference evidence="5 6" key="1">
    <citation type="submission" date="2019-10" db="EMBL/GenBank/DDBJ databases">
        <title>Assembly and Annotation for the nematode Trichostrongylus colubriformis.</title>
        <authorList>
            <person name="Martin J."/>
        </authorList>
    </citation>
    <scope>NUCLEOTIDE SEQUENCE [LARGE SCALE GENOMIC DNA]</scope>
    <source>
        <strain evidence="5">G859</strain>
        <tissue evidence="5">Whole worm</tissue>
    </source>
</reference>
<dbReference type="InterPro" id="IPR001464">
    <property type="entry name" value="Annexin"/>
</dbReference>
<dbReference type="InterPro" id="IPR037104">
    <property type="entry name" value="Annexin_sf"/>
</dbReference>
<dbReference type="PANTHER" id="PTHR10502:SF177">
    <property type="entry name" value="ANNEXIN B10"/>
    <property type="match status" value="1"/>
</dbReference>
<dbReference type="FunFam" id="1.10.220.10:FF:000003">
    <property type="entry name" value="Annexin"/>
    <property type="match status" value="1"/>
</dbReference>
<dbReference type="GO" id="GO:0005544">
    <property type="term" value="F:calcium-dependent phospholipid binding"/>
    <property type="evidence" value="ECO:0007669"/>
    <property type="project" value="UniProtKB-KW"/>
</dbReference>
<dbReference type="GO" id="GO:0005886">
    <property type="term" value="C:plasma membrane"/>
    <property type="evidence" value="ECO:0007669"/>
    <property type="project" value="TreeGrafter"/>
</dbReference>
<accession>A0AAN8IEB1</accession>
<dbReference type="Pfam" id="PF00191">
    <property type="entry name" value="Annexin"/>
    <property type="match status" value="3"/>
</dbReference>
<dbReference type="PROSITE" id="PS51897">
    <property type="entry name" value="ANNEXIN_2"/>
    <property type="match status" value="3"/>
</dbReference>
<dbReference type="GO" id="GO:0005634">
    <property type="term" value="C:nucleus"/>
    <property type="evidence" value="ECO:0007669"/>
    <property type="project" value="TreeGrafter"/>
</dbReference>
<dbReference type="AlphaFoldDB" id="A0AAN8IEB1"/>